<dbReference type="InterPro" id="IPR014956">
    <property type="entry name" value="ParBc_2"/>
</dbReference>
<dbReference type="InterPro" id="IPR036086">
    <property type="entry name" value="ParB/Sulfiredoxin_sf"/>
</dbReference>
<evidence type="ECO:0000313" key="3">
    <source>
        <dbReference type="Proteomes" id="UP000035909"/>
    </source>
</evidence>
<keyword evidence="3" id="KW-1185">Reference proteome</keyword>
<accession>A0A0J1HAV7</accession>
<dbReference type="Proteomes" id="UP000035909">
    <property type="component" value="Unassembled WGS sequence"/>
</dbReference>
<dbReference type="SUPFAM" id="SSF110849">
    <property type="entry name" value="ParB/Sulfiredoxin"/>
    <property type="match status" value="1"/>
</dbReference>
<dbReference type="CDD" id="cd16390">
    <property type="entry name" value="ParB_N_Srx_like"/>
    <property type="match status" value="1"/>
</dbReference>
<dbReference type="STRING" id="320778.ABT57_12340"/>
<dbReference type="Pfam" id="PF08857">
    <property type="entry name" value="ParBc_2"/>
    <property type="match status" value="1"/>
</dbReference>
<dbReference type="AlphaFoldDB" id="A0A0J1HAV7"/>
<evidence type="ECO:0000256" key="1">
    <source>
        <dbReference type="SAM" id="MobiDB-lite"/>
    </source>
</evidence>
<organism evidence="2 3">
    <name type="scientific">Photobacterium ganghwense</name>
    <dbReference type="NCBI Taxonomy" id="320778"/>
    <lineage>
        <taxon>Bacteria</taxon>
        <taxon>Pseudomonadati</taxon>
        <taxon>Pseudomonadota</taxon>
        <taxon>Gammaproteobacteria</taxon>
        <taxon>Vibrionales</taxon>
        <taxon>Vibrionaceae</taxon>
        <taxon>Photobacterium</taxon>
    </lineage>
</organism>
<evidence type="ECO:0000313" key="2">
    <source>
        <dbReference type="EMBL" id="KLV08783.1"/>
    </source>
</evidence>
<feature type="region of interest" description="Disordered" evidence="1">
    <location>
        <begin position="322"/>
        <end position="377"/>
    </location>
</feature>
<dbReference type="PATRIC" id="fig|320778.3.peg.2692"/>
<gene>
    <name evidence="2" type="ORF">ABT57_12340</name>
</gene>
<dbReference type="EMBL" id="LDOU01000013">
    <property type="protein sequence ID" value="KLV08783.1"/>
    <property type="molecule type" value="Genomic_DNA"/>
</dbReference>
<proteinExistence type="predicted"/>
<feature type="compositionally biased region" description="Basic and acidic residues" evidence="1">
    <location>
        <begin position="322"/>
        <end position="342"/>
    </location>
</feature>
<name>A0A0J1HAV7_9GAMM</name>
<feature type="compositionally biased region" description="Basic and acidic residues" evidence="1">
    <location>
        <begin position="368"/>
        <end position="377"/>
    </location>
</feature>
<protein>
    <submittedName>
        <fullName evidence="2">Plasmid partitioning protein ParB</fullName>
    </submittedName>
</protein>
<sequence>MLCGALLIPVCQADEESAKSQYSNLENGDIISVSLDQLLPTQAVLDYDAIFANLQRYANDPANMFNDLCRLNGAQKVKSWTEDSMPTNPDSYTCTAKNGSDADALATVVVGPENGVLYLTSRLTALSTFWDMPNGGTSVPITVKVSHNLIESGDDFWAEMNHDNAVWLYDFKGKKVSPDDLPEYIGMKQLKHDKYLTLVNLLNGISYTAPKPDGKDNTSATVPFLHLQWALELRKQMKISEYDLNDPEEFATALTEAATIMVDLLDDQEIGKSKRTALMMGQFDQVDSKALEALLTNEKSPFGLSVAYRLAQKVKSTPKVVLEEEKAKKEKANKANSEEKSDAGSGKEPNSTDKQSSADKQSATDKQSTTEKETPEE</sequence>
<feature type="compositionally biased region" description="Polar residues" evidence="1">
    <location>
        <begin position="348"/>
        <end position="367"/>
    </location>
</feature>
<reference evidence="2 3" key="1">
    <citation type="submission" date="2015-05" db="EMBL/GenBank/DDBJ databases">
        <title>Photobacterium galathea sp. nov.</title>
        <authorList>
            <person name="Machado H."/>
            <person name="Gram L."/>
        </authorList>
    </citation>
    <scope>NUCLEOTIDE SEQUENCE [LARGE SCALE GENOMIC DNA]</scope>
    <source>
        <strain evidence="2 3">DSM 22954</strain>
    </source>
</reference>
<dbReference type="Gene3D" id="3.90.1530.10">
    <property type="entry name" value="Conserved hypothetical protein from pyrococcus furiosus pfu- 392566-001, ParB domain"/>
    <property type="match status" value="1"/>
</dbReference>
<comment type="caution">
    <text evidence="2">The sequence shown here is derived from an EMBL/GenBank/DDBJ whole genome shotgun (WGS) entry which is preliminary data.</text>
</comment>